<reference evidence="1" key="2">
    <citation type="submission" date="2020-11" db="EMBL/GenBank/DDBJ databases">
        <authorList>
            <person name="McCartney M.A."/>
            <person name="Auch B."/>
            <person name="Kono T."/>
            <person name="Mallez S."/>
            <person name="Becker A."/>
            <person name="Gohl D.M."/>
            <person name="Silverstein K.A.T."/>
            <person name="Koren S."/>
            <person name="Bechman K.B."/>
            <person name="Herman A."/>
            <person name="Abrahante J.E."/>
            <person name="Garbe J."/>
        </authorList>
    </citation>
    <scope>NUCLEOTIDE SEQUENCE</scope>
    <source>
        <strain evidence="1">Duluth1</strain>
        <tissue evidence="1">Whole animal</tissue>
    </source>
</reference>
<keyword evidence="2" id="KW-1185">Reference proteome</keyword>
<reference evidence="1" key="1">
    <citation type="journal article" date="2019" name="bioRxiv">
        <title>The Genome of the Zebra Mussel, Dreissena polymorpha: A Resource for Invasive Species Research.</title>
        <authorList>
            <person name="McCartney M.A."/>
            <person name="Auch B."/>
            <person name="Kono T."/>
            <person name="Mallez S."/>
            <person name="Zhang Y."/>
            <person name="Obille A."/>
            <person name="Becker A."/>
            <person name="Abrahante J.E."/>
            <person name="Garbe J."/>
            <person name="Badalamenti J.P."/>
            <person name="Herman A."/>
            <person name="Mangelson H."/>
            <person name="Liachko I."/>
            <person name="Sullivan S."/>
            <person name="Sone E.D."/>
            <person name="Koren S."/>
            <person name="Silverstein K.A.T."/>
            <person name="Beckman K.B."/>
            <person name="Gohl D.M."/>
        </authorList>
    </citation>
    <scope>NUCLEOTIDE SEQUENCE</scope>
    <source>
        <strain evidence="1">Duluth1</strain>
        <tissue evidence="1">Whole animal</tissue>
    </source>
</reference>
<proteinExistence type="predicted"/>
<protein>
    <submittedName>
        <fullName evidence="1">Uncharacterized protein</fullName>
    </submittedName>
</protein>
<evidence type="ECO:0000313" key="1">
    <source>
        <dbReference type="EMBL" id="KAH3752948.1"/>
    </source>
</evidence>
<gene>
    <name evidence="1" type="ORF">DPMN_187574</name>
</gene>
<dbReference type="AlphaFoldDB" id="A0A9D4IAH5"/>
<organism evidence="1 2">
    <name type="scientific">Dreissena polymorpha</name>
    <name type="common">Zebra mussel</name>
    <name type="synonym">Mytilus polymorpha</name>
    <dbReference type="NCBI Taxonomy" id="45954"/>
    <lineage>
        <taxon>Eukaryota</taxon>
        <taxon>Metazoa</taxon>
        <taxon>Spiralia</taxon>
        <taxon>Lophotrochozoa</taxon>
        <taxon>Mollusca</taxon>
        <taxon>Bivalvia</taxon>
        <taxon>Autobranchia</taxon>
        <taxon>Heteroconchia</taxon>
        <taxon>Euheterodonta</taxon>
        <taxon>Imparidentia</taxon>
        <taxon>Neoheterodontei</taxon>
        <taxon>Myida</taxon>
        <taxon>Dreissenoidea</taxon>
        <taxon>Dreissenidae</taxon>
        <taxon>Dreissena</taxon>
    </lineage>
</organism>
<sequence>MGESTMNKWVDLLATVFSVTTMPSEFLNDNSTENNNNRLSSIIFSSRLIIIITVMIYPETLSHPAARQVMLRSNQAEICC</sequence>
<accession>A0A9D4IAH5</accession>
<dbReference type="Proteomes" id="UP000828390">
    <property type="component" value="Unassembled WGS sequence"/>
</dbReference>
<comment type="caution">
    <text evidence="1">The sequence shown here is derived from an EMBL/GenBank/DDBJ whole genome shotgun (WGS) entry which is preliminary data.</text>
</comment>
<dbReference type="EMBL" id="JAIWYP010000010">
    <property type="protein sequence ID" value="KAH3752948.1"/>
    <property type="molecule type" value="Genomic_DNA"/>
</dbReference>
<evidence type="ECO:0000313" key="2">
    <source>
        <dbReference type="Proteomes" id="UP000828390"/>
    </source>
</evidence>
<name>A0A9D4IAH5_DREPO</name>